<keyword evidence="2" id="KW-1185">Reference proteome</keyword>
<evidence type="ECO:0000313" key="2">
    <source>
        <dbReference type="Proteomes" id="UP001500928"/>
    </source>
</evidence>
<gene>
    <name evidence="1" type="ORF">GCM10023200_43300</name>
</gene>
<proteinExistence type="predicted"/>
<reference evidence="2" key="1">
    <citation type="journal article" date="2019" name="Int. J. Syst. Evol. Microbiol.">
        <title>The Global Catalogue of Microorganisms (GCM) 10K type strain sequencing project: providing services to taxonomists for standard genome sequencing and annotation.</title>
        <authorList>
            <consortium name="The Broad Institute Genomics Platform"/>
            <consortium name="The Broad Institute Genome Sequencing Center for Infectious Disease"/>
            <person name="Wu L."/>
            <person name="Ma J."/>
        </authorList>
    </citation>
    <scope>NUCLEOTIDE SEQUENCE [LARGE SCALE GENOMIC DNA]</scope>
    <source>
        <strain evidence="2">JCM 17979</strain>
    </source>
</reference>
<protein>
    <submittedName>
        <fullName evidence="1">Uncharacterized protein</fullName>
    </submittedName>
</protein>
<accession>A0ABP9BWT4</accession>
<name>A0ABP9BWT4_9PSEU</name>
<dbReference type="EMBL" id="BAABHO010000040">
    <property type="protein sequence ID" value="GAA4801676.1"/>
    <property type="molecule type" value="Genomic_DNA"/>
</dbReference>
<comment type="caution">
    <text evidence="1">The sequence shown here is derived from an EMBL/GenBank/DDBJ whole genome shotgun (WGS) entry which is preliminary data.</text>
</comment>
<dbReference type="Proteomes" id="UP001500928">
    <property type="component" value="Unassembled WGS sequence"/>
</dbReference>
<sequence length="56" mass="5995">MQLTVDLLRASDGRLEGTVITETGREQPFSGTLDLLRILEDLQPEGPAPGADGTSR</sequence>
<organism evidence="1 2">
    <name type="scientific">Actinomycetospora chlora</name>
    <dbReference type="NCBI Taxonomy" id="663608"/>
    <lineage>
        <taxon>Bacteria</taxon>
        <taxon>Bacillati</taxon>
        <taxon>Actinomycetota</taxon>
        <taxon>Actinomycetes</taxon>
        <taxon>Pseudonocardiales</taxon>
        <taxon>Pseudonocardiaceae</taxon>
        <taxon>Actinomycetospora</taxon>
    </lineage>
</organism>
<dbReference type="RefSeq" id="WP_345420137.1">
    <property type="nucleotide sequence ID" value="NZ_BAABHO010000040.1"/>
</dbReference>
<evidence type="ECO:0000313" key="1">
    <source>
        <dbReference type="EMBL" id="GAA4801676.1"/>
    </source>
</evidence>